<reference evidence="1 2" key="1">
    <citation type="submission" date="2016-11" db="EMBL/GenBank/DDBJ databases">
        <authorList>
            <person name="Jaros S."/>
            <person name="Januszkiewicz K."/>
            <person name="Wedrychowicz H."/>
        </authorList>
    </citation>
    <scope>NUCLEOTIDE SEQUENCE [LARGE SCALE GENOMIC DNA]</scope>
    <source>
        <strain evidence="1 2">DSM 26897</strain>
    </source>
</reference>
<organism evidence="1 2">
    <name type="scientific">Cnuella takakiae</name>
    <dbReference type="NCBI Taxonomy" id="1302690"/>
    <lineage>
        <taxon>Bacteria</taxon>
        <taxon>Pseudomonadati</taxon>
        <taxon>Bacteroidota</taxon>
        <taxon>Chitinophagia</taxon>
        <taxon>Chitinophagales</taxon>
        <taxon>Chitinophagaceae</taxon>
        <taxon>Cnuella</taxon>
    </lineage>
</organism>
<dbReference type="AlphaFoldDB" id="A0A1M5F3A4"/>
<dbReference type="EMBL" id="FQUO01000013">
    <property type="protein sequence ID" value="SHF85542.1"/>
    <property type="molecule type" value="Genomic_DNA"/>
</dbReference>
<gene>
    <name evidence="1" type="ORF">SAMN05444008_1135</name>
</gene>
<evidence type="ECO:0000313" key="2">
    <source>
        <dbReference type="Proteomes" id="UP000184368"/>
    </source>
</evidence>
<dbReference type="Proteomes" id="UP000184368">
    <property type="component" value="Unassembled WGS sequence"/>
</dbReference>
<evidence type="ECO:0000313" key="1">
    <source>
        <dbReference type="EMBL" id="SHF85542.1"/>
    </source>
</evidence>
<name>A0A1M5F3A4_9BACT</name>
<dbReference type="OrthoDB" id="9796999at2"/>
<sequence>MSLSPTYRGSPAFYAPNAAAWRQWLEANHQGLQGVWLIIYKKESGIPSVYYPEAVDEALCFGWVDSLGNKRDEQSYYQYFSPRKPKSNWSGVNKAKVERLLATGKMMMPAGMEMVELAKRTGTWTALEDVENGVVPADLEAALALQPQALAHWQAFPPSAKRGILQWLSTAKQAATRERRIAEIVNKAVDNRRAFFE</sequence>
<proteinExistence type="predicted"/>
<dbReference type="Pfam" id="PF13376">
    <property type="entry name" value="OmdA"/>
    <property type="match status" value="1"/>
</dbReference>
<keyword evidence="2" id="KW-1185">Reference proteome</keyword>
<dbReference type="STRING" id="1302690.BUE76_02790"/>
<protein>
    <submittedName>
        <fullName evidence="1">Uncharacterized conserved protein YdeI, YjbR/CyaY-like superfamily, DUF1801 family</fullName>
    </submittedName>
</protein>
<accession>A0A1M5F3A4</accession>
<dbReference type="RefSeq" id="WP_073045200.1">
    <property type="nucleotide sequence ID" value="NZ_FQUO01000013.1"/>
</dbReference>